<reference evidence="6" key="1">
    <citation type="submission" date="2021-09" db="EMBL/GenBank/DDBJ databases">
        <authorList>
            <person name="Martin H S."/>
        </authorList>
    </citation>
    <scope>NUCLEOTIDE SEQUENCE</scope>
</reference>
<name>A0A8J2QA27_9NEOP</name>
<comment type="caution">
    <text evidence="6">The sequence shown here is derived from an EMBL/GenBank/DDBJ whole genome shotgun (WGS) entry which is preliminary data.</text>
</comment>
<evidence type="ECO:0000259" key="5">
    <source>
        <dbReference type="Pfam" id="PF01755"/>
    </source>
</evidence>
<dbReference type="Proteomes" id="UP000789524">
    <property type="component" value="Unassembled WGS sequence"/>
</dbReference>
<dbReference type="Pfam" id="PF03452">
    <property type="entry name" value="Anp1"/>
    <property type="match status" value="1"/>
</dbReference>
<dbReference type="GO" id="GO:0050211">
    <property type="term" value="F:procollagen galactosyltransferase activity"/>
    <property type="evidence" value="ECO:0007669"/>
    <property type="project" value="TreeGrafter"/>
</dbReference>
<keyword evidence="3" id="KW-0808">Transferase</keyword>
<dbReference type="Gene3D" id="3.90.550.10">
    <property type="entry name" value="Spore Coat Polysaccharide Biosynthesis Protein SpsA, Chain A"/>
    <property type="match status" value="1"/>
</dbReference>
<dbReference type="InterPro" id="IPR050757">
    <property type="entry name" value="Collagen_mod_GT25"/>
</dbReference>
<dbReference type="OrthoDB" id="47375at2759"/>
<evidence type="ECO:0000313" key="7">
    <source>
        <dbReference type="Proteomes" id="UP000789524"/>
    </source>
</evidence>
<evidence type="ECO:0000313" key="6">
    <source>
        <dbReference type="EMBL" id="CAG9558795.1"/>
    </source>
</evidence>
<evidence type="ECO:0000256" key="1">
    <source>
        <dbReference type="ARBA" id="ARBA00006721"/>
    </source>
</evidence>
<keyword evidence="7" id="KW-1185">Reference proteome</keyword>
<dbReference type="SUPFAM" id="SSF53448">
    <property type="entry name" value="Nucleotide-diphospho-sugar transferases"/>
    <property type="match status" value="1"/>
</dbReference>
<dbReference type="PANTHER" id="PTHR10730:SF53">
    <property type="entry name" value="GLYCOSYLTRANSFERASE 25 FAMILY MEMBER"/>
    <property type="match status" value="1"/>
</dbReference>
<dbReference type="CDD" id="cd00761">
    <property type="entry name" value="Glyco_tranf_GTA_type"/>
    <property type="match status" value="1"/>
</dbReference>
<evidence type="ECO:0000256" key="4">
    <source>
        <dbReference type="SAM" id="SignalP"/>
    </source>
</evidence>
<sequence length="570" mass="67413">MNYTLPVLSLLLFLNSFILCSCNDIDDEKKLPTVGITCLVRNQAHTLPQFLTSLMNLDYPKDRIFLWFRSDYNSDHSVDVLRDFVNKFGTLYNRVHLSYNTSKQKFDDELSPTHWSHSRFMHLIKWREMGIKYAKRQWADYVFMLDADVFLTNPQTLRHLIQKQLRVVAPMLVSDRYYSNFWLSVDDDFNYRLNHDDEYYPLYEYNESYMACHIVPVIYGAVLMDLRSKKSDYITYDPYKIVDYMGPIQDHIIFAVNAMRNNISLHLCNDDFFGYITRPIKEGEPLERDVLHLTNLKLSAIARSKPLQYHYKLQRFVYYPPSLDYQVNKIYMINLERRPDKRKLMEQSFKELGMNVTRVEAVDGKNLDAKKLQDMNVTLMPGYEDAYYKRPMTYGEIGCFLSHYKIWVEVAERNYNRVLILEDDVNFLPYFKENYDMIIWESSVLTHDFIYLGRKIMMDKVEIRMTTHLTKPLYSYWTIGYIITKLGAEKLIEANPLSKLLPVDEFLPIMFDEHPDKKYKEFFPKRNLDALAASPSIISPTHYTGMPGYISDTEDSIPLSTEPCTDNPEL</sequence>
<keyword evidence="4" id="KW-0732">Signal</keyword>
<organism evidence="6 7">
    <name type="scientific">Danaus chrysippus</name>
    <name type="common">African queen</name>
    <dbReference type="NCBI Taxonomy" id="151541"/>
    <lineage>
        <taxon>Eukaryota</taxon>
        <taxon>Metazoa</taxon>
        <taxon>Ecdysozoa</taxon>
        <taxon>Arthropoda</taxon>
        <taxon>Hexapoda</taxon>
        <taxon>Insecta</taxon>
        <taxon>Pterygota</taxon>
        <taxon>Neoptera</taxon>
        <taxon>Endopterygota</taxon>
        <taxon>Lepidoptera</taxon>
        <taxon>Glossata</taxon>
        <taxon>Ditrysia</taxon>
        <taxon>Papilionoidea</taxon>
        <taxon>Nymphalidae</taxon>
        <taxon>Danainae</taxon>
        <taxon>Danaini</taxon>
        <taxon>Danaina</taxon>
        <taxon>Danaus</taxon>
        <taxon>Anosia</taxon>
    </lineage>
</organism>
<evidence type="ECO:0000256" key="3">
    <source>
        <dbReference type="ARBA" id="ARBA00022679"/>
    </source>
</evidence>
<protein>
    <submittedName>
        <fullName evidence="6">(African queen) hypothetical protein</fullName>
    </submittedName>
</protein>
<proteinExistence type="inferred from homology"/>
<feature type="chain" id="PRO_5035220025" evidence="4">
    <location>
        <begin position="23"/>
        <end position="570"/>
    </location>
</feature>
<dbReference type="InterPro" id="IPR029044">
    <property type="entry name" value="Nucleotide-diphossugar_trans"/>
</dbReference>
<accession>A0A8J2QA27</accession>
<gene>
    <name evidence="6" type="ORF">DCHRY22_LOCUS795</name>
</gene>
<dbReference type="InterPro" id="IPR002654">
    <property type="entry name" value="Glyco_trans_25"/>
</dbReference>
<feature type="domain" description="Glycosyl transferase family 25" evidence="5">
    <location>
        <begin position="329"/>
        <end position="506"/>
    </location>
</feature>
<comment type="similarity">
    <text evidence="1">Belongs to the glycosyltransferase 25 family.</text>
</comment>
<dbReference type="PANTHER" id="PTHR10730">
    <property type="entry name" value="PROCOLLAGEN-LYSINE,2-OXOGLUTARATE 5-DIOXYGENASE/GLYCOSYLTRANSFERASE 25 FAMILY MEMBER"/>
    <property type="match status" value="1"/>
</dbReference>
<dbReference type="AlphaFoldDB" id="A0A8J2QA27"/>
<feature type="signal peptide" evidence="4">
    <location>
        <begin position="1"/>
        <end position="22"/>
    </location>
</feature>
<dbReference type="EMBL" id="CAKASE010000043">
    <property type="protein sequence ID" value="CAG9558795.1"/>
    <property type="molecule type" value="Genomic_DNA"/>
</dbReference>
<evidence type="ECO:0000256" key="2">
    <source>
        <dbReference type="ARBA" id="ARBA00022676"/>
    </source>
</evidence>
<keyword evidence="2" id="KW-0328">Glycosyltransferase</keyword>
<dbReference type="CDD" id="cd06532">
    <property type="entry name" value="Glyco_transf_25"/>
    <property type="match status" value="1"/>
</dbReference>
<dbReference type="Pfam" id="PF01755">
    <property type="entry name" value="Glyco_transf_25"/>
    <property type="match status" value="1"/>
</dbReference>